<protein>
    <submittedName>
        <fullName evidence="1">Uncharacterized protein</fullName>
    </submittedName>
</protein>
<name>A0A554VDE4_9FLAO</name>
<dbReference type="RefSeq" id="WP_143918326.1">
    <property type="nucleotide sequence ID" value="NZ_CANMIK010000010.1"/>
</dbReference>
<evidence type="ECO:0000313" key="2">
    <source>
        <dbReference type="Proteomes" id="UP000318833"/>
    </source>
</evidence>
<dbReference type="Proteomes" id="UP000318833">
    <property type="component" value="Unassembled WGS sequence"/>
</dbReference>
<evidence type="ECO:0000313" key="1">
    <source>
        <dbReference type="EMBL" id="TSE04855.1"/>
    </source>
</evidence>
<reference evidence="1 2" key="1">
    <citation type="submission" date="2019-07" db="EMBL/GenBank/DDBJ databases">
        <title>The draft genome sequence of Aquimarina algiphila M91.</title>
        <authorList>
            <person name="Meng X."/>
        </authorList>
    </citation>
    <scope>NUCLEOTIDE SEQUENCE [LARGE SCALE GENOMIC DNA]</scope>
    <source>
        <strain evidence="1 2">M91</strain>
    </source>
</reference>
<gene>
    <name evidence="1" type="ORF">FOF46_24875</name>
</gene>
<dbReference type="AlphaFoldDB" id="A0A554VDE4"/>
<comment type="caution">
    <text evidence="1">The sequence shown here is derived from an EMBL/GenBank/DDBJ whole genome shotgun (WGS) entry which is preliminary data.</text>
</comment>
<accession>A0A554VDE4</accession>
<dbReference type="EMBL" id="VLNR01000070">
    <property type="protein sequence ID" value="TSE04855.1"/>
    <property type="molecule type" value="Genomic_DNA"/>
</dbReference>
<keyword evidence="2" id="KW-1185">Reference proteome</keyword>
<organism evidence="1 2">
    <name type="scientific">Aquimarina algiphila</name>
    <dbReference type="NCBI Taxonomy" id="2047982"/>
    <lineage>
        <taxon>Bacteria</taxon>
        <taxon>Pseudomonadati</taxon>
        <taxon>Bacteroidota</taxon>
        <taxon>Flavobacteriia</taxon>
        <taxon>Flavobacteriales</taxon>
        <taxon>Flavobacteriaceae</taxon>
        <taxon>Aquimarina</taxon>
    </lineage>
</organism>
<dbReference type="OrthoDB" id="2791683at2"/>
<sequence>MEKLILHTISYVEEGKKIVYNYSANTQIQKYFNREKPFYSKYGVDVSSTPDSIAVIPFLSNMMPIAWYAGFIVEVEEVDEDFFNALKLVEKEFQKRDSLQNTEGGLVAKKLVKNQIKGDRSSMLFSGGVDAYATYIRVFEKTPDLVTILGADIEIDDHSQWKDFTDFIETEKLLEKNNQEYIETNLREFYTYQVELLLKDIGWWGKVQHGLALIGALAPLSFIYNYTSIYIASSYTDHIDIDWGSTPELDEKIKWADGVQVFHDGYELKRQDKVDLIAQFATYTDNKFKLRVCYSELRTEFNCSNCEKCFRTILGLILNGKNPNDYGFNVDGNVYDQFYEVLNIGAASKGVQYFWWELMEKAKTVDDFFVFGNKEAEVKQINRIREGEIHQLLEDKMNTKQHTKQRMRFIIRNKFPWLQKLYRKIRY</sequence>
<proteinExistence type="predicted"/>